<accession>A0AAJ7SFD2</accession>
<evidence type="ECO:0000313" key="5">
    <source>
        <dbReference type="RefSeq" id="XP_028967733.1"/>
    </source>
</evidence>
<keyword evidence="1" id="KW-0175">Coiled coil</keyword>
<feature type="region of interest" description="Disordered" evidence="2">
    <location>
        <begin position="88"/>
        <end position="107"/>
    </location>
</feature>
<evidence type="ECO:0000259" key="3">
    <source>
        <dbReference type="Pfam" id="PF15295"/>
    </source>
</evidence>
<feature type="compositionally biased region" description="Basic and acidic residues" evidence="2">
    <location>
        <begin position="149"/>
        <end position="164"/>
    </location>
</feature>
<dbReference type="InterPro" id="IPR029311">
    <property type="entry name" value="CCDC50_N"/>
</dbReference>
<gene>
    <name evidence="5" type="primary">LOC100903424</name>
</gene>
<proteinExistence type="predicted"/>
<protein>
    <submittedName>
        <fullName evidence="5">Coiled-coil domain-containing protein 50</fullName>
    </submittedName>
</protein>
<feature type="compositionally biased region" description="Polar residues" evidence="2">
    <location>
        <begin position="282"/>
        <end position="293"/>
    </location>
</feature>
<feature type="domain" description="Coiled-coil" evidence="3">
    <location>
        <begin position="15"/>
        <end position="142"/>
    </location>
</feature>
<keyword evidence="4" id="KW-1185">Reference proteome</keyword>
<dbReference type="GeneID" id="100903424"/>
<feature type="region of interest" description="Disordered" evidence="2">
    <location>
        <begin position="206"/>
        <end position="310"/>
    </location>
</feature>
<evidence type="ECO:0000256" key="2">
    <source>
        <dbReference type="SAM" id="MobiDB-lite"/>
    </source>
</evidence>
<name>A0AAJ7SFD2_9ACAR</name>
<organism evidence="4 5">
    <name type="scientific">Galendromus occidentalis</name>
    <name type="common">western predatory mite</name>
    <dbReference type="NCBI Taxonomy" id="34638"/>
    <lineage>
        <taxon>Eukaryota</taxon>
        <taxon>Metazoa</taxon>
        <taxon>Ecdysozoa</taxon>
        <taxon>Arthropoda</taxon>
        <taxon>Chelicerata</taxon>
        <taxon>Arachnida</taxon>
        <taxon>Acari</taxon>
        <taxon>Parasitiformes</taxon>
        <taxon>Mesostigmata</taxon>
        <taxon>Gamasina</taxon>
        <taxon>Phytoseioidea</taxon>
        <taxon>Phytoseiidae</taxon>
        <taxon>Typhlodrominae</taxon>
        <taxon>Galendromus</taxon>
    </lineage>
</organism>
<dbReference type="PANTHER" id="PTHR22115">
    <property type="entry name" value="C3ORF6 PROTEIN-RELATED"/>
    <property type="match status" value="1"/>
</dbReference>
<evidence type="ECO:0000256" key="1">
    <source>
        <dbReference type="ARBA" id="ARBA00023054"/>
    </source>
</evidence>
<dbReference type="AlphaFoldDB" id="A0AAJ7SFD2"/>
<sequence>MNVCSTYRHFSLPFTVCQDWQVIEDEGLAHQLQNHEINEHYDRNRQNSRLIRDDFHAARREQLSEQQLVEYARRQEELEAEELASQLTRLLDEEEHEEESQRRDEELARRIAQEEDELIAQEQQDRELARMLHARERLKAKKLREARKIAEAKRRQEEGSREQSNEIGEEYSDEALNEALYANLGPTQPRTHEVLGNSSIYLLQNSDIVNPPTGHQGSPTSTSRLSRDADGARIKSTVHRAPVARENNRKSQTRSFPEAKMESAIPPYMPMQGLPARLSPGATLQQAGANSLTRHPPQENHKKNSSCKTQ</sequence>
<feature type="region of interest" description="Disordered" evidence="2">
    <location>
        <begin position="149"/>
        <end position="168"/>
    </location>
</feature>
<evidence type="ECO:0000313" key="4">
    <source>
        <dbReference type="Proteomes" id="UP000694867"/>
    </source>
</evidence>
<dbReference type="InterPro" id="IPR039303">
    <property type="entry name" value="CCDC50"/>
</dbReference>
<reference evidence="5" key="1">
    <citation type="submission" date="2025-08" db="UniProtKB">
        <authorList>
            <consortium name="RefSeq"/>
        </authorList>
    </citation>
    <scope>IDENTIFICATION</scope>
</reference>
<dbReference type="KEGG" id="goe:100903424"/>
<dbReference type="Pfam" id="PF15295">
    <property type="entry name" value="CCDC50_N"/>
    <property type="match status" value="1"/>
</dbReference>
<dbReference type="RefSeq" id="XP_028967733.1">
    <property type="nucleotide sequence ID" value="XM_029111900.1"/>
</dbReference>
<dbReference type="Proteomes" id="UP000694867">
    <property type="component" value="Unplaced"/>
</dbReference>
<feature type="compositionally biased region" description="Polar residues" evidence="2">
    <location>
        <begin position="206"/>
        <end position="224"/>
    </location>
</feature>
<dbReference type="PANTHER" id="PTHR22115:SF4">
    <property type="entry name" value="COILED-COIL DOMAIN-CONTAINING PROTEIN"/>
    <property type="match status" value="1"/>
</dbReference>